<evidence type="ECO:0000313" key="2">
    <source>
        <dbReference type="EMBL" id="DAE06194.1"/>
    </source>
</evidence>
<name>A0A8S5PGS8_9CAUD</name>
<dbReference type="Gene3D" id="1.10.10.10">
    <property type="entry name" value="Winged helix-like DNA-binding domain superfamily/Winged helix DNA-binding domain"/>
    <property type="match status" value="1"/>
</dbReference>
<dbReference type="GO" id="GO:0006352">
    <property type="term" value="P:DNA-templated transcription initiation"/>
    <property type="evidence" value="ECO:0007669"/>
    <property type="project" value="InterPro"/>
</dbReference>
<dbReference type="Pfam" id="PF08281">
    <property type="entry name" value="Sigma70_r4_2"/>
    <property type="match status" value="1"/>
</dbReference>
<protein>
    <submittedName>
        <fullName evidence="2">ECF sigma factor</fullName>
    </submittedName>
</protein>
<reference evidence="2" key="1">
    <citation type="journal article" date="2021" name="Proc. Natl. Acad. Sci. U.S.A.">
        <title>A Catalog of Tens of Thousands of Viruses from Human Metagenomes Reveals Hidden Associations with Chronic Diseases.</title>
        <authorList>
            <person name="Tisza M.J."/>
            <person name="Buck C.B."/>
        </authorList>
    </citation>
    <scope>NUCLEOTIDE SEQUENCE</scope>
    <source>
        <strain evidence="2">CtwIa5</strain>
    </source>
</reference>
<dbReference type="InterPro" id="IPR013249">
    <property type="entry name" value="RNA_pol_sigma70_r4_t2"/>
</dbReference>
<sequence length="161" mass="17857">MTNAWYHAGGHMGAREYLETVRAAQRGIDRRLAVIESMQAREQVRAQRYDAVGKGAHGTDFMRSTDDRIDYERRSGAELSELRREVERGRELCAGVRSANPGKRWGDVLELRYCEDRTLQEIAGTLGVSVRSVNSDLCAALDWTDMVGLAAARSGLGRAAV</sequence>
<dbReference type="InterPro" id="IPR013324">
    <property type="entry name" value="RNA_pol_sigma_r3/r4-like"/>
</dbReference>
<organism evidence="2">
    <name type="scientific">Siphoviridae sp. ctwIa5</name>
    <dbReference type="NCBI Taxonomy" id="2825729"/>
    <lineage>
        <taxon>Viruses</taxon>
        <taxon>Duplodnaviria</taxon>
        <taxon>Heunggongvirae</taxon>
        <taxon>Uroviricota</taxon>
        <taxon>Caudoviricetes</taxon>
    </lineage>
</organism>
<dbReference type="SUPFAM" id="SSF88659">
    <property type="entry name" value="Sigma3 and sigma4 domains of RNA polymerase sigma factors"/>
    <property type="match status" value="1"/>
</dbReference>
<dbReference type="EMBL" id="BK015430">
    <property type="protein sequence ID" value="DAE06194.1"/>
    <property type="molecule type" value="Genomic_DNA"/>
</dbReference>
<dbReference type="GO" id="GO:0016987">
    <property type="term" value="F:sigma factor activity"/>
    <property type="evidence" value="ECO:0007669"/>
    <property type="project" value="InterPro"/>
</dbReference>
<accession>A0A8S5PGS8</accession>
<proteinExistence type="predicted"/>
<feature type="domain" description="RNA polymerase sigma factor 70 region 4 type 2" evidence="1">
    <location>
        <begin position="108"/>
        <end position="141"/>
    </location>
</feature>
<evidence type="ECO:0000259" key="1">
    <source>
        <dbReference type="Pfam" id="PF08281"/>
    </source>
</evidence>
<dbReference type="InterPro" id="IPR036388">
    <property type="entry name" value="WH-like_DNA-bd_sf"/>
</dbReference>
<dbReference type="GO" id="GO:0003677">
    <property type="term" value="F:DNA binding"/>
    <property type="evidence" value="ECO:0007669"/>
    <property type="project" value="InterPro"/>
</dbReference>